<reference evidence="1 2" key="1">
    <citation type="journal article" date="2012" name="J. Bacteriol.">
        <title>Draft Genome Sequence of Plant Growth-Promoting Rhizobium Mesorhizobium amorphae, Isolated from Zinc-Lead Mine Tailings.</title>
        <authorList>
            <person name="Hao X."/>
            <person name="Lin Y."/>
            <person name="Johnstone L."/>
            <person name="Baltrus D.A."/>
            <person name="Miller S.J."/>
            <person name="Wei G."/>
            <person name="Rensing C."/>
        </authorList>
    </citation>
    <scope>NUCLEOTIDE SEQUENCE [LARGE SCALE GENOMIC DNA]</scope>
    <source>
        <strain evidence="1 2">CCNWGS0123</strain>
    </source>
</reference>
<dbReference type="OrthoDB" id="8085137at2"/>
<dbReference type="RefSeq" id="WP_006201570.1">
    <property type="nucleotide sequence ID" value="NZ_AGSN01000085.1"/>
</dbReference>
<dbReference type="KEGG" id="mamo:A6B35_13735"/>
<dbReference type="EMBL" id="AGSN01000085">
    <property type="protein sequence ID" value="EHH12224.1"/>
    <property type="molecule type" value="Genomic_DNA"/>
</dbReference>
<dbReference type="AlphaFoldDB" id="G6Y7Z0"/>
<name>G6Y7Z0_9HYPH</name>
<keyword evidence="2" id="KW-1185">Reference proteome</keyword>
<organism evidence="1 2">
    <name type="scientific">Mesorhizobium amorphae CCNWGS0123</name>
    <dbReference type="NCBI Taxonomy" id="1082933"/>
    <lineage>
        <taxon>Bacteria</taxon>
        <taxon>Pseudomonadati</taxon>
        <taxon>Pseudomonadota</taxon>
        <taxon>Alphaproteobacteria</taxon>
        <taxon>Hyphomicrobiales</taxon>
        <taxon>Phyllobacteriaceae</taxon>
        <taxon>Mesorhizobium</taxon>
    </lineage>
</organism>
<evidence type="ECO:0000313" key="2">
    <source>
        <dbReference type="Proteomes" id="UP000002949"/>
    </source>
</evidence>
<sequence length="105" mass="10842">MEPVVAAAMILLSCSPDMVFCHPAQTQPVVYPDIAACTAALPRRLQGTGMVGQCRPVDGTIPMPGASADASLSGQKLATVRVTRGTGPSAVSTDYLVLRAPDETD</sequence>
<protein>
    <submittedName>
        <fullName evidence="1">Uncharacterized protein</fullName>
    </submittedName>
</protein>
<dbReference type="Proteomes" id="UP000002949">
    <property type="component" value="Unassembled WGS sequence"/>
</dbReference>
<dbReference type="STRING" id="1082933.A6B35_13735"/>
<evidence type="ECO:0000313" key="1">
    <source>
        <dbReference type="EMBL" id="EHH12224.1"/>
    </source>
</evidence>
<dbReference type="PATRIC" id="fig|1082933.3.peg.1979"/>
<accession>G6Y7Z0</accession>
<proteinExistence type="predicted"/>
<gene>
    <name evidence="1" type="ORF">MEA186_10280</name>
</gene>